<evidence type="ECO:0000313" key="2">
    <source>
        <dbReference type="EMBL" id="CCM05302.1"/>
    </source>
</evidence>
<dbReference type="AlphaFoldDB" id="J4I0T7"/>
<sequence length="426" mass="45720">MSTQESNPPRSNGKMLPLWGLAALAGAAAWKYSVAQQQVLSFEGLVPPAQTVIVDPLQYNAIGKNGNFRKDSYSSYFNPTSTAPPFFQAFHPSFFEIIGSSPSIREIASNPGFAFAHEAPIWIPDTDELFFSSNGGGALGFSDWDNNNQVAKIDMPEVYGAMAASGSSTSPVNVTVTPLDLPDTVQMTNGGTGPFRSSLLFINSGRALLPTSLTLVNPVPPHNVTVLLDNFYGRQFNSLNDVKVHPKSKKIFFTDVTYGFLNHFRPQPLLPNQVYRFDPDTGSIRVVADGFTRPNGLAFSPDGSIAYIADTGASGGFLGKNQTDPATIYAFDVDPKSQAYTNRRVFAYIDSGVPDGVQVDAKGNVYSACGDGVHVWDEEGTLIGKFLIGTESANMVFAGKGKLVILAETAIYLAQIAVDGPNLAFS</sequence>
<dbReference type="InParanoid" id="J4I0T7"/>
<accession>J4I0T7</accession>
<dbReference type="SUPFAM" id="SSF63829">
    <property type="entry name" value="Calcium-dependent phosphotriesterase"/>
    <property type="match status" value="1"/>
</dbReference>
<keyword evidence="3" id="KW-1185">Reference proteome</keyword>
<dbReference type="OrthoDB" id="423498at2759"/>
<evidence type="ECO:0000313" key="3">
    <source>
        <dbReference type="Proteomes" id="UP000006352"/>
    </source>
</evidence>
<dbReference type="PANTHER" id="PTHR47064:SF2">
    <property type="entry name" value="SMP-30_GLUCONOLACTONASE_LRE-LIKE REGION DOMAIN-CONTAINING PROTEIN-RELATED"/>
    <property type="match status" value="1"/>
</dbReference>
<gene>
    <name evidence="2" type="ORF">FIBRA_07516</name>
</gene>
<dbReference type="STRING" id="599839.J4I0T7"/>
<proteinExistence type="predicted"/>
<evidence type="ECO:0000259" key="1">
    <source>
        <dbReference type="Pfam" id="PF08450"/>
    </source>
</evidence>
<dbReference type="RefSeq" id="XP_012184585.1">
    <property type="nucleotide sequence ID" value="XM_012329195.1"/>
</dbReference>
<dbReference type="EMBL" id="HE797185">
    <property type="protein sequence ID" value="CCM05302.1"/>
    <property type="molecule type" value="Genomic_DNA"/>
</dbReference>
<feature type="domain" description="SMP-30/Gluconolactonase/LRE-like region" evidence="1">
    <location>
        <begin position="118"/>
        <end position="401"/>
    </location>
</feature>
<dbReference type="PANTHER" id="PTHR47064">
    <property type="entry name" value="PUTATIVE (AFU_ORTHOLOGUE AFUA_1G08990)-RELATED"/>
    <property type="match status" value="1"/>
</dbReference>
<dbReference type="InterPro" id="IPR011042">
    <property type="entry name" value="6-blade_b-propeller_TolB-like"/>
</dbReference>
<organism evidence="2 3">
    <name type="scientific">Fibroporia radiculosa</name>
    <dbReference type="NCBI Taxonomy" id="599839"/>
    <lineage>
        <taxon>Eukaryota</taxon>
        <taxon>Fungi</taxon>
        <taxon>Dikarya</taxon>
        <taxon>Basidiomycota</taxon>
        <taxon>Agaricomycotina</taxon>
        <taxon>Agaricomycetes</taxon>
        <taxon>Polyporales</taxon>
        <taxon>Fibroporiaceae</taxon>
        <taxon>Fibroporia</taxon>
    </lineage>
</organism>
<name>J4I0T7_9APHY</name>
<protein>
    <recommendedName>
        <fullName evidence="1">SMP-30/Gluconolactonase/LRE-like region domain-containing protein</fullName>
    </recommendedName>
</protein>
<dbReference type="InterPro" id="IPR013658">
    <property type="entry name" value="SGL"/>
</dbReference>
<dbReference type="Gene3D" id="2.120.10.30">
    <property type="entry name" value="TolB, C-terminal domain"/>
    <property type="match status" value="1"/>
</dbReference>
<reference evidence="2 3" key="1">
    <citation type="journal article" date="2012" name="Appl. Environ. Microbiol.">
        <title>Short-read sequencing for genomic analysis of the brown rot fungus Fibroporia radiculosa.</title>
        <authorList>
            <person name="Tang J.D."/>
            <person name="Perkins A.D."/>
            <person name="Sonstegard T.S."/>
            <person name="Schroeder S.G."/>
            <person name="Burgess S.C."/>
            <person name="Diehl S.V."/>
        </authorList>
    </citation>
    <scope>NUCLEOTIDE SEQUENCE [LARGE SCALE GENOMIC DNA]</scope>
    <source>
        <strain evidence="2 3">TFFH 294</strain>
    </source>
</reference>
<dbReference type="Proteomes" id="UP000006352">
    <property type="component" value="Unassembled WGS sequence"/>
</dbReference>
<dbReference type="HOGENOM" id="CLU_036110_1_2_1"/>
<dbReference type="InterPro" id="IPR052988">
    <property type="entry name" value="Oryzine_lactonohydrolase"/>
</dbReference>
<dbReference type="GeneID" id="24100213"/>
<dbReference type="Pfam" id="PF08450">
    <property type="entry name" value="SGL"/>
    <property type="match status" value="1"/>
</dbReference>